<dbReference type="VEuPathDB" id="VectorBase:PPAPM1_003043"/>
<evidence type="ECO:0000256" key="8">
    <source>
        <dbReference type="ARBA" id="ARBA00023065"/>
    </source>
</evidence>
<dbReference type="Gene3D" id="1.20.1730.10">
    <property type="entry name" value="Sodium/glucose cotransporter"/>
    <property type="match status" value="1"/>
</dbReference>
<dbReference type="GO" id="GO:0015293">
    <property type="term" value="F:symporter activity"/>
    <property type="evidence" value="ECO:0007669"/>
    <property type="project" value="TreeGrafter"/>
</dbReference>
<keyword evidence="13" id="KW-1185">Reference proteome</keyword>
<organism evidence="12 13">
    <name type="scientific">Phlebotomus papatasi</name>
    <name type="common">Sandfly</name>
    <dbReference type="NCBI Taxonomy" id="29031"/>
    <lineage>
        <taxon>Eukaryota</taxon>
        <taxon>Metazoa</taxon>
        <taxon>Ecdysozoa</taxon>
        <taxon>Arthropoda</taxon>
        <taxon>Hexapoda</taxon>
        <taxon>Insecta</taxon>
        <taxon>Pterygota</taxon>
        <taxon>Neoptera</taxon>
        <taxon>Endopterygota</taxon>
        <taxon>Diptera</taxon>
        <taxon>Nematocera</taxon>
        <taxon>Psychodoidea</taxon>
        <taxon>Psychodidae</taxon>
        <taxon>Phlebotomus</taxon>
        <taxon>Phlebotomus</taxon>
    </lineage>
</organism>
<dbReference type="InterPro" id="IPR001734">
    <property type="entry name" value="Na/solute_symporter"/>
</dbReference>
<dbReference type="EMBL" id="AJVK01026455">
    <property type="status" value="NOT_ANNOTATED_CDS"/>
    <property type="molecule type" value="Genomic_DNA"/>
</dbReference>
<evidence type="ECO:0000256" key="6">
    <source>
        <dbReference type="ARBA" id="ARBA00022989"/>
    </source>
</evidence>
<evidence type="ECO:0008006" key="14">
    <source>
        <dbReference type="Google" id="ProtNLM"/>
    </source>
</evidence>
<name>A0A1B0GMS3_PHLPP</name>
<evidence type="ECO:0000256" key="7">
    <source>
        <dbReference type="ARBA" id="ARBA00023053"/>
    </source>
</evidence>
<accession>A0A1B0GMS3</accession>
<keyword evidence="7" id="KW-0915">Sodium</keyword>
<protein>
    <recommendedName>
        <fullName evidence="14">Sodium/solute symporter</fullName>
    </recommendedName>
</protein>
<keyword evidence="6" id="KW-1133">Transmembrane helix</keyword>
<comment type="similarity">
    <text evidence="2 11">Belongs to the sodium:solute symporter (SSF) (TC 2.A.21) family.</text>
</comment>
<dbReference type="InterPro" id="IPR038377">
    <property type="entry name" value="Na/Glc_symporter_sf"/>
</dbReference>
<evidence type="ECO:0000256" key="10">
    <source>
        <dbReference type="ARBA" id="ARBA00023201"/>
    </source>
</evidence>
<evidence type="ECO:0000256" key="11">
    <source>
        <dbReference type="RuleBase" id="RU362091"/>
    </source>
</evidence>
<evidence type="ECO:0000256" key="5">
    <source>
        <dbReference type="ARBA" id="ARBA00022692"/>
    </source>
</evidence>
<dbReference type="Pfam" id="PF00474">
    <property type="entry name" value="SSF"/>
    <property type="match status" value="1"/>
</dbReference>
<evidence type="ECO:0000313" key="12">
    <source>
        <dbReference type="EnsemblMetazoa" id="PPAI003268-PA"/>
    </source>
</evidence>
<keyword evidence="4" id="KW-1003">Cell membrane</keyword>
<evidence type="ECO:0000256" key="3">
    <source>
        <dbReference type="ARBA" id="ARBA00022448"/>
    </source>
</evidence>
<evidence type="ECO:0000256" key="1">
    <source>
        <dbReference type="ARBA" id="ARBA00004651"/>
    </source>
</evidence>
<dbReference type="EnsemblMetazoa" id="PPAI003268-RA">
    <property type="protein sequence ID" value="PPAI003268-PA"/>
    <property type="gene ID" value="PPAI003268"/>
</dbReference>
<keyword evidence="3" id="KW-0813">Transport</keyword>
<reference evidence="12" key="1">
    <citation type="submission" date="2022-08" db="UniProtKB">
        <authorList>
            <consortium name="EnsemblMetazoa"/>
        </authorList>
    </citation>
    <scope>IDENTIFICATION</scope>
    <source>
        <strain evidence="12">Israel</strain>
    </source>
</reference>
<sequence length="569" mass="62281">MDHLDKRHFSVIDYTCFVIVLLFSAIIGFYHGAKSKKSPSSKEDYLLGGRSMSVVPVICSLVATSASGMTIVGLSAEAYAYGIHSWMLCVSILVGNFFFIQVFIPVLRELKVASSFEYLEMRFNRSVRIFASGIYTLAVLIQVPVTVYIPALVFQNVTGIHVYATVTALSILCASYTAIGGFRAVVWTDVFQLTLMALSCCIIATVGVITVGGIENVWNAAERGGRLNWINLTNVSSRTTIWTYFNGAIIAIYQFGLNQANVQRYLSLSTMKEVKAASWIVTVLFGAFICLSQLMGAIMYTSYETCDPLRRGFITAMDQILPYFVRDKASFLTGFNGIFIAGIFAAGLSTTSSFLNALAGSIYEDFLSYRLVSISESTAKNIMRAIVLILGVIQVPMVFAIEKMGMLFQIQMQVMSVATCTLFGFFTVGILCPKINGKGAKAGACAGGIVIAILIVGGMSNKTEPPLPLRTDGCGSQFNSTELTSANVLNNSQDTESEDVFWLFKIPFVYYSLIGLVINLLTSYIVSLLTGGNTVEDQSLLAPFLRDKTIKTNEELELQQKKLLFIEKS</sequence>
<keyword evidence="9" id="KW-0472">Membrane</keyword>
<comment type="subcellular location">
    <subcellularLocation>
        <location evidence="1">Cell membrane</location>
        <topology evidence="1">Multi-pass membrane protein</topology>
    </subcellularLocation>
</comment>
<dbReference type="InterPro" id="IPR051163">
    <property type="entry name" value="Sodium:Solute_Symporter_SSF"/>
</dbReference>
<evidence type="ECO:0000256" key="2">
    <source>
        <dbReference type="ARBA" id="ARBA00006434"/>
    </source>
</evidence>
<evidence type="ECO:0000256" key="4">
    <source>
        <dbReference type="ARBA" id="ARBA00022475"/>
    </source>
</evidence>
<dbReference type="GO" id="GO:0005886">
    <property type="term" value="C:plasma membrane"/>
    <property type="evidence" value="ECO:0007669"/>
    <property type="project" value="UniProtKB-SubCell"/>
</dbReference>
<proteinExistence type="inferred from homology"/>
<dbReference type="VEuPathDB" id="VectorBase:PPAI003268"/>
<dbReference type="PANTHER" id="PTHR42985">
    <property type="entry name" value="SODIUM-COUPLED MONOCARBOXYLATE TRANSPORTER"/>
    <property type="match status" value="1"/>
</dbReference>
<dbReference type="PROSITE" id="PS50283">
    <property type="entry name" value="NA_SOLUT_SYMP_3"/>
    <property type="match status" value="1"/>
</dbReference>
<evidence type="ECO:0000313" key="13">
    <source>
        <dbReference type="Proteomes" id="UP000092462"/>
    </source>
</evidence>
<evidence type="ECO:0000256" key="9">
    <source>
        <dbReference type="ARBA" id="ARBA00023136"/>
    </source>
</evidence>
<dbReference type="GO" id="GO:0006814">
    <property type="term" value="P:sodium ion transport"/>
    <property type="evidence" value="ECO:0007669"/>
    <property type="project" value="UniProtKB-KW"/>
</dbReference>
<keyword evidence="8" id="KW-0406">Ion transport</keyword>
<keyword evidence="5" id="KW-0812">Transmembrane</keyword>
<keyword evidence="10" id="KW-0739">Sodium transport</keyword>
<dbReference type="AlphaFoldDB" id="A0A1B0GMS3"/>
<dbReference type="NCBIfam" id="TIGR00813">
    <property type="entry name" value="sss"/>
    <property type="match status" value="1"/>
</dbReference>
<dbReference type="PANTHER" id="PTHR42985:SF21">
    <property type="entry name" value="SODIUM-DEPENDENT MULTIVITAMIN TRANSPORTER-LIKE PROTEIN"/>
    <property type="match status" value="1"/>
</dbReference>
<dbReference type="Proteomes" id="UP000092462">
    <property type="component" value="Unassembled WGS sequence"/>
</dbReference>